<name>A0AAP0RX75_LIQFO</name>
<dbReference type="Proteomes" id="UP001415857">
    <property type="component" value="Unassembled WGS sequence"/>
</dbReference>
<evidence type="ECO:0000256" key="1">
    <source>
        <dbReference type="SAM" id="MobiDB-lite"/>
    </source>
</evidence>
<protein>
    <submittedName>
        <fullName evidence="2">Uncharacterized protein</fullName>
    </submittedName>
</protein>
<feature type="region of interest" description="Disordered" evidence="1">
    <location>
        <begin position="20"/>
        <end position="64"/>
    </location>
</feature>
<organism evidence="2 3">
    <name type="scientific">Liquidambar formosana</name>
    <name type="common">Formosan gum</name>
    <dbReference type="NCBI Taxonomy" id="63359"/>
    <lineage>
        <taxon>Eukaryota</taxon>
        <taxon>Viridiplantae</taxon>
        <taxon>Streptophyta</taxon>
        <taxon>Embryophyta</taxon>
        <taxon>Tracheophyta</taxon>
        <taxon>Spermatophyta</taxon>
        <taxon>Magnoliopsida</taxon>
        <taxon>eudicotyledons</taxon>
        <taxon>Gunneridae</taxon>
        <taxon>Pentapetalae</taxon>
        <taxon>Saxifragales</taxon>
        <taxon>Altingiaceae</taxon>
        <taxon>Liquidambar</taxon>
    </lineage>
</organism>
<dbReference type="EMBL" id="JBBPBK010000004">
    <property type="protein sequence ID" value="KAK9286467.1"/>
    <property type="molecule type" value="Genomic_DNA"/>
</dbReference>
<accession>A0AAP0RX75</accession>
<evidence type="ECO:0000313" key="3">
    <source>
        <dbReference type="Proteomes" id="UP001415857"/>
    </source>
</evidence>
<evidence type="ECO:0000313" key="2">
    <source>
        <dbReference type="EMBL" id="KAK9286467.1"/>
    </source>
</evidence>
<gene>
    <name evidence="2" type="ORF">L1049_014864</name>
</gene>
<dbReference type="PANTHER" id="PTHR36346:SF2">
    <property type="entry name" value="EXPRESSED PROTEIN"/>
    <property type="match status" value="1"/>
</dbReference>
<dbReference type="AlphaFoldDB" id="A0AAP0RX75"/>
<reference evidence="2 3" key="1">
    <citation type="journal article" date="2024" name="Plant J.">
        <title>Genome sequences and population genomics reveal climatic adaptation and genomic divergence between two closely related sweetgum species.</title>
        <authorList>
            <person name="Xu W.Q."/>
            <person name="Ren C.Q."/>
            <person name="Zhang X.Y."/>
            <person name="Comes H.P."/>
            <person name="Liu X.H."/>
            <person name="Li Y.G."/>
            <person name="Kettle C.J."/>
            <person name="Jalonen R."/>
            <person name="Gaisberger H."/>
            <person name="Ma Y.Z."/>
            <person name="Qiu Y.X."/>
        </authorList>
    </citation>
    <scope>NUCLEOTIDE SEQUENCE [LARGE SCALE GENOMIC DNA]</scope>
    <source>
        <strain evidence="2">Hangzhou</strain>
    </source>
</reference>
<dbReference type="PANTHER" id="PTHR36346">
    <property type="entry name" value="EXPRESSED PROTEIN"/>
    <property type="match status" value="1"/>
</dbReference>
<keyword evidence="3" id="KW-1185">Reference proteome</keyword>
<comment type="caution">
    <text evidence="2">The sequence shown here is derived from an EMBL/GenBank/DDBJ whole genome shotgun (WGS) entry which is preliminary data.</text>
</comment>
<sequence length="79" mass="8880">MSAVVETWMGELSKLREKVRARKPFRSGGEAEEEKEAQQESSSSSSVHTSTVKSRTSVQKETTLSESTVCLLMDRFVPW</sequence>
<feature type="compositionally biased region" description="Low complexity" evidence="1">
    <location>
        <begin position="39"/>
        <end position="57"/>
    </location>
</feature>
<proteinExistence type="predicted"/>